<feature type="compositionally biased region" description="Low complexity" evidence="5">
    <location>
        <begin position="40"/>
        <end position="92"/>
    </location>
</feature>
<accession>A0ABR2ZEX7</accession>
<protein>
    <recommendedName>
        <fullName evidence="2">protein-tyrosine-phosphatase</fullName>
        <ecNumber evidence="2">3.1.3.48</ecNumber>
    </recommendedName>
</protein>
<dbReference type="InterPro" id="IPR020422">
    <property type="entry name" value="TYR_PHOSPHATASE_DUAL_dom"/>
</dbReference>
<evidence type="ECO:0000313" key="9">
    <source>
        <dbReference type="Proteomes" id="UP001437256"/>
    </source>
</evidence>
<comment type="caution">
    <text evidence="8">The sequence shown here is derived from an EMBL/GenBank/DDBJ whole genome shotgun (WGS) entry which is preliminary data.</text>
</comment>
<keyword evidence="9" id="KW-1185">Reference proteome</keyword>
<keyword evidence="3" id="KW-0378">Hydrolase</keyword>
<dbReference type="InterPro" id="IPR029021">
    <property type="entry name" value="Prot-tyrosine_phosphatase-like"/>
</dbReference>
<evidence type="ECO:0000256" key="2">
    <source>
        <dbReference type="ARBA" id="ARBA00013064"/>
    </source>
</evidence>
<dbReference type="EMBL" id="JBBXMP010000232">
    <property type="protein sequence ID" value="KAL0059343.1"/>
    <property type="molecule type" value="Genomic_DNA"/>
</dbReference>
<evidence type="ECO:0000313" key="8">
    <source>
        <dbReference type="EMBL" id="KAL0059343.1"/>
    </source>
</evidence>
<evidence type="ECO:0000256" key="3">
    <source>
        <dbReference type="ARBA" id="ARBA00022801"/>
    </source>
</evidence>
<evidence type="ECO:0000256" key="4">
    <source>
        <dbReference type="ARBA" id="ARBA00022912"/>
    </source>
</evidence>
<feature type="domain" description="Tyrosine-protein phosphatase" evidence="6">
    <location>
        <begin position="118"/>
        <end position="275"/>
    </location>
</feature>
<dbReference type="SMART" id="SM00195">
    <property type="entry name" value="DSPc"/>
    <property type="match status" value="1"/>
</dbReference>
<gene>
    <name evidence="8" type="ORF">AAF712_013921</name>
</gene>
<dbReference type="EC" id="3.1.3.48" evidence="2"/>
<feature type="domain" description="Tyrosine specific protein phosphatases" evidence="7">
    <location>
        <begin position="189"/>
        <end position="254"/>
    </location>
</feature>
<proteinExistence type="inferred from homology"/>
<evidence type="ECO:0000259" key="7">
    <source>
        <dbReference type="PROSITE" id="PS50056"/>
    </source>
</evidence>
<dbReference type="CDD" id="cd14498">
    <property type="entry name" value="DSP"/>
    <property type="match status" value="1"/>
</dbReference>
<evidence type="ECO:0000256" key="5">
    <source>
        <dbReference type="SAM" id="MobiDB-lite"/>
    </source>
</evidence>
<feature type="compositionally biased region" description="Basic residues" evidence="5">
    <location>
        <begin position="19"/>
        <end position="30"/>
    </location>
</feature>
<dbReference type="Gene3D" id="3.90.190.10">
    <property type="entry name" value="Protein tyrosine phosphatase superfamily"/>
    <property type="match status" value="1"/>
</dbReference>
<dbReference type="Pfam" id="PF00782">
    <property type="entry name" value="DSPc"/>
    <property type="match status" value="1"/>
</dbReference>
<comment type="similarity">
    <text evidence="1">Belongs to the protein-tyrosine phosphatase family. Non-receptor class dual specificity subfamily.</text>
</comment>
<reference evidence="8 9" key="1">
    <citation type="submission" date="2024-05" db="EMBL/GenBank/DDBJ databases">
        <title>A draft genome resource for the thread blight pathogen Marasmius tenuissimus strain MS-2.</title>
        <authorList>
            <person name="Yulfo-Soto G.E."/>
            <person name="Baruah I.K."/>
            <person name="Amoako-Attah I."/>
            <person name="Bukari Y."/>
            <person name="Meinhardt L.W."/>
            <person name="Bailey B.A."/>
            <person name="Cohen S.P."/>
        </authorList>
    </citation>
    <scope>NUCLEOTIDE SEQUENCE [LARGE SCALE GENOMIC DNA]</scope>
    <source>
        <strain evidence="8 9">MS-2</strain>
    </source>
</reference>
<evidence type="ECO:0000256" key="1">
    <source>
        <dbReference type="ARBA" id="ARBA00008601"/>
    </source>
</evidence>
<dbReference type="PANTHER" id="PTHR10159">
    <property type="entry name" value="DUAL SPECIFICITY PROTEIN PHOSPHATASE"/>
    <property type="match status" value="1"/>
</dbReference>
<keyword evidence="4" id="KW-0904">Protein phosphatase</keyword>
<organism evidence="8 9">
    <name type="scientific">Marasmius tenuissimus</name>
    <dbReference type="NCBI Taxonomy" id="585030"/>
    <lineage>
        <taxon>Eukaryota</taxon>
        <taxon>Fungi</taxon>
        <taxon>Dikarya</taxon>
        <taxon>Basidiomycota</taxon>
        <taxon>Agaricomycotina</taxon>
        <taxon>Agaricomycetes</taxon>
        <taxon>Agaricomycetidae</taxon>
        <taxon>Agaricales</taxon>
        <taxon>Marasmiineae</taxon>
        <taxon>Marasmiaceae</taxon>
        <taxon>Marasmius</taxon>
    </lineage>
</organism>
<dbReference type="SUPFAM" id="SSF52799">
    <property type="entry name" value="(Phosphotyrosine protein) phosphatases II"/>
    <property type="match status" value="1"/>
</dbReference>
<evidence type="ECO:0000259" key="6">
    <source>
        <dbReference type="PROSITE" id="PS50054"/>
    </source>
</evidence>
<dbReference type="InterPro" id="IPR000340">
    <property type="entry name" value="Dual-sp_phosphatase_cat-dom"/>
</dbReference>
<dbReference type="Proteomes" id="UP001437256">
    <property type="component" value="Unassembled WGS sequence"/>
</dbReference>
<sequence length="278" mass="30278">MSCVEVLTMSSSHLSIRSTHSHTRTAHHIQRQGTWPSPPSSGSSIPQNPRLKLQPPSTIAPSPLSAPLSLASSSSSSSPYSSTHSPYGYSSPRRQNPTILKGTPTRGSVLQAHSHHSQPSTASEIIPNLFVSDLAFAENPALLEKYRITHILSVLPERVAIPDVLGASSSSRSGSTWRPVRMQLSVEDFPFAELAEHLPGTTDFINGGLRQQGRVLVHCAEGISRSVSVVAAFLMAEFRWSPEEAVRYVKDKRPIANPNFGFVKQLGEYGTRVLRIRA</sequence>
<dbReference type="PANTHER" id="PTHR10159:SF519">
    <property type="entry name" value="DUAL SPECIFICITY PROTEIN PHOSPHATASE MPK3"/>
    <property type="match status" value="1"/>
</dbReference>
<feature type="region of interest" description="Disordered" evidence="5">
    <location>
        <begin position="10"/>
        <end position="121"/>
    </location>
</feature>
<dbReference type="PROSITE" id="PS50054">
    <property type="entry name" value="TYR_PHOSPHATASE_DUAL"/>
    <property type="match status" value="1"/>
</dbReference>
<name>A0ABR2ZEX7_9AGAR</name>
<dbReference type="PROSITE" id="PS50056">
    <property type="entry name" value="TYR_PHOSPHATASE_2"/>
    <property type="match status" value="1"/>
</dbReference>
<dbReference type="InterPro" id="IPR000387">
    <property type="entry name" value="Tyr_Pase_dom"/>
</dbReference>